<feature type="signal peptide" evidence="1">
    <location>
        <begin position="1"/>
        <end position="17"/>
    </location>
</feature>
<proteinExistence type="predicted"/>
<dbReference type="EMBL" id="JAOTPV010000003">
    <property type="protein sequence ID" value="KAJ4485752.1"/>
    <property type="molecule type" value="Genomic_DNA"/>
</dbReference>
<accession>A0A9W9ALH5</accession>
<reference evidence="2" key="1">
    <citation type="submission" date="2022-08" db="EMBL/GenBank/DDBJ databases">
        <title>A Global Phylogenomic Analysis of the Shiitake Genus Lentinula.</title>
        <authorList>
            <consortium name="DOE Joint Genome Institute"/>
            <person name="Sierra-Patev S."/>
            <person name="Min B."/>
            <person name="Naranjo-Ortiz M."/>
            <person name="Looney B."/>
            <person name="Konkel Z."/>
            <person name="Slot J.C."/>
            <person name="Sakamoto Y."/>
            <person name="Steenwyk J.L."/>
            <person name="Rokas A."/>
            <person name="Carro J."/>
            <person name="Camarero S."/>
            <person name="Ferreira P."/>
            <person name="Molpeceres G."/>
            <person name="Ruiz-Duenas F.J."/>
            <person name="Serrano A."/>
            <person name="Henrissat B."/>
            <person name="Drula E."/>
            <person name="Hughes K.W."/>
            <person name="Mata J.L."/>
            <person name="Ishikawa N.K."/>
            <person name="Vargas-Isla R."/>
            <person name="Ushijima S."/>
            <person name="Smith C.A."/>
            <person name="Ahrendt S."/>
            <person name="Andreopoulos W."/>
            <person name="He G."/>
            <person name="Labutti K."/>
            <person name="Lipzen A."/>
            <person name="Ng V."/>
            <person name="Riley R."/>
            <person name="Sandor L."/>
            <person name="Barry K."/>
            <person name="Martinez A.T."/>
            <person name="Xiao Y."/>
            <person name="Gibbons J.G."/>
            <person name="Terashima K."/>
            <person name="Grigoriev I.V."/>
            <person name="Hibbett D.S."/>
        </authorList>
    </citation>
    <scope>NUCLEOTIDE SEQUENCE</scope>
    <source>
        <strain evidence="2">JLM2183</strain>
    </source>
</reference>
<dbReference type="SUPFAM" id="SSF53448">
    <property type="entry name" value="Nucleotide-diphospho-sugar transferases"/>
    <property type="match status" value="1"/>
</dbReference>
<dbReference type="Proteomes" id="UP001150266">
    <property type="component" value="Unassembled WGS sequence"/>
</dbReference>
<evidence type="ECO:0000313" key="3">
    <source>
        <dbReference type="Proteomes" id="UP001150266"/>
    </source>
</evidence>
<keyword evidence="1" id="KW-0732">Signal</keyword>
<keyword evidence="3" id="KW-1185">Reference proteome</keyword>
<feature type="chain" id="PRO_5040762559" description="Glycosyltransferase family 2 protein" evidence="1">
    <location>
        <begin position="18"/>
        <end position="486"/>
    </location>
</feature>
<name>A0A9W9ALH5_9AGAR</name>
<evidence type="ECO:0000256" key="1">
    <source>
        <dbReference type="SAM" id="SignalP"/>
    </source>
</evidence>
<gene>
    <name evidence="2" type="ORF">J3R30DRAFT_3441658</name>
</gene>
<organism evidence="2 3">
    <name type="scientific">Lentinula aciculospora</name>
    <dbReference type="NCBI Taxonomy" id="153920"/>
    <lineage>
        <taxon>Eukaryota</taxon>
        <taxon>Fungi</taxon>
        <taxon>Dikarya</taxon>
        <taxon>Basidiomycota</taxon>
        <taxon>Agaricomycotina</taxon>
        <taxon>Agaricomycetes</taxon>
        <taxon>Agaricomycetidae</taxon>
        <taxon>Agaricales</taxon>
        <taxon>Marasmiineae</taxon>
        <taxon>Omphalotaceae</taxon>
        <taxon>Lentinula</taxon>
    </lineage>
</organism>
<dbReference type="AlphaFoldDB" id="A0A9W9ALH5"/>
<sequence>MWIIRFFFVGLWGTIIAFLVAKNPPDDHSPLASGHPSKLSFSLLSQPTADTTAVVLNWSRFPNVLRIVSLLCRPELESTIAIIHVWNNSPTKISKELLECPGNRLQITNSPANIYFQARFLACAEATTPFCFVQDDDYLVLPEIIQTMRLRFSNDSLSTIYLLPPHEALSSDLKRIRVGSNIHTSFAWLGHGAIMRRAQARDFLALMQYLNVTENEMKMSDNYYALLANVYPEIWFDQGIELGGGQAFTQGAEGDERNNRHIAQAAKYLDQIMDCTHGPCLRHDIPFINLEDQTLSAVYRAPCVGLPCLLEITIPLVPSTKFDVGSASQVLDIEKLNRDTFQRIDTEDYLLHPPSHAVDGNPNTGFCTTKGVRMGDTIEMNLLGPVANSGLAEVVFLVDSNARFMLQATATLQFRDNEWINSSTTFACVPIEQDLNQCSSLTPWLHFSAFRVLFERDVERRACFHEIWAQERLLSYSSDIQVMPNV</sequence>
<evidence type="ECO:0008006" key="4">
    <source>
        <dbReference type="Google" id="ProtNLM"/>
    </source>
</evidence>
<evidence type="ECO:0000313" key="2">
    <source>
        <dbReference type="EMBL" id="KAJ4485752.1"/>
    </source>
</evidence>
<dbReference type="InterPro" id="IPR029044">
    <property type="entry name" value="Nucleotide-diphossugar_trans"/>
</dbReference>
<comment type="caution">
    <text evidence="2">The sequence shown here is derived from an EMBL/GenBank/DDBJ whole genome shotgun (WGS) entry which is preliminary data.</text>
</comment>
<protein>
    <recommendedName>
        <fullName evidence="4">Glycosyltransferase family 2 protein</fullName>
    </recommendedName>
</protein>
<dbReference type="OrthoDB" id="1684102at2759"/>